<sequence length="373" mass="40246">MASSPPGSSERSSLLANTTSTSLNQPFMAGYDNGGSPSSPILPADAALPPSIPRTASELEAAEEARLEAVAAQAEIPEAPRAPLTGKGLLALSLATVFGYLCLGVLMYTTLAGMSFLDALYFCVVTLTTVGYGDLSAHKPVTKLFACFYILIGVAMVAAFLSKLVELLLDEQEDLLVNLLTKNRAQAMGAEDPDTAAKVEVGLGVFYFLLLVGVGTTVFMVCGHMSVIDAFYLTVVSSSTVGYGDYFPSSTGTRLFAIFFLPLSTLLLGKIISDYTEMQASKRVKQRQTRLLLATVTAHEYAAMDADNDNRVSLMEFMVHTLIKQEKVTQEDIEQIHTRFTALDKDHNGFVTRDEVGEERDEDGDGFIDADEL</sequence>
<dbReference type="OMA" id="KILACIY"/>
<dbReference type="OrthoDB" id="415460at2759"/>
<evidence type="ECO:0000256" key="9">
    <source>
        <dbReference type="SAM" id="MobiDB-lite"/>
    </source>
</evidence>
<feature type="domain" description="EF-hand" evidence="11">
    <location>
        <begin position="331"/>
        <end position="366"/>
    </location>
</feature>
<evidence type="ECO:0000313" key="12">
    <source>
        <dbReference type="EMBL" id="CBJ30152.1"/>
    </source>
</evidence>
<keyword evidence="4" id="KW-0106">Calcium</keyword>
<dbReference type="InterPro" id="IPR018247">
    <property type="entry name" value="EF_Hand_1_Ca_BS"/>
</dbReference>
<organism evidence="12 13">
    <name type="scientific">Ectocarpus siliculosus</name>
    <name type="common">Brown alga</name>
    <name type="synonym">Conferva siliculosa</name>
    <dbReference type="NCBI Taxonomy" id="2880"/>
    <lineage>
        <taxon>Eukaryota</taxon>
        <taxon>Sar</taxon>
        <taxon>Stramenopiles</taxon>
        <taxon>Ochrophyta</taxon>
        <taxon>PX clade</taxon>
        <taxon>Phaeophyceae</taxon>
        <taxon>Ectocarpales</taxon>
        <taxon>Ectocarpaceae</taxon>
        <taxon>Ectocarpus</taxon>
    </lineage>
</organism>
<proteinExistence type="predicted"/>
<dbReference type="Pfam" id="PF07885">
    <property type="entry name" value="Ion_trans_2"/>
    <property type="match status" value="2"/>
</dbReference>
<keyword evidence="8 12" id="KW-0407">Ion channel</keyword>
<evidence type="ECO:0000256" key="1">
    <source>
        <dbReference type="ARBA" id="ARBA00004141"/>
    </source>
</evidence>
<evidence type="ECO:0000256" key="6">
    <source>
        <dbReference type="ARBA" id="ARBA00023065"/>
    </source>
</evidence>
<evidence type="ECO:0000256" key="10">
    <source>
        <dbReference type="SAM" id="Phobius"/>
    </source>
</evidence>
<evidence type="ECO:0000256" key="7">
    <source>
        <dbReference type="ARBA" id="ARBA00023136"/>
    </source>
</evidence>
<dbReference type="PROSITE" id="PS00018">
    <property type="entry name" value="EF_HAND_1"/>
    <property type="match status" value="2"/>
</dbReference>
<dbReference type="Proteomes" id="UP000002630">
    <property type="component" value="Linkage Group LG10"/>
</dbReference>
<evidence type="ECO:0000256" key="5">
    <source>
        <dbReference type="ARBA" id="ARBA00022989"/>
    </source>
</evidence>
<evidence type="ECO:0000313" key="13">
    <source>
        <dbReference type="Proteomes" id="UP000002630"/>
    </source>
</evidence>
<feature type="transmembrane region" description="Helical" evidence="10">
    <location>
        <begin position="89"/>
        <end position="108"/>
    </location>
</feature>
<feature type="compositionally biased region" description="Acidic residues" evidence="9">
    <location>
        <begin position="356"/>
        <end position="373"/>
    </location>
</feature>
<dbReference type="GO" id="GO:0030322">
    <property type="term" value="P:stabilization of membrane potential"/>
    <property type="evidence" value="ECO:0007669"/>
    <property type="project" value="TreeGrafter"/>
</dbReference>
<dbReference type="InParanoid" id="D7FN95"/>
<dbReference type="EMBL" id="FN648270">
    <property type="protein sequence ID" value="CBJ30152.1"/>
    <property type="molecule type" value="Genomic_DNA"/>
</dbReference>
<dbReference type="EMBL" id="FN649735">
    <property type="protein sequence ID" value="CBJ30152.1"/>
    <property type="molecule type" value="Genomic_DNA"/>
</dbReference>
<keyword evidence="3 10" id="KW-0812">Transmembrane</keyword>
<dbReference type="InterPro" id="IPR011992">
    <property type="entry name" value="EF-hand-dom_pair"/>
</dbReference>
<evidence type="ECO:0000256" key="2">
    <source>
        <dbReference type="ARBA" id="ARBA00022448"/>
    </source>
</evidence>
<evidence type="ECO:0000259" key="11">
    <source>
        <dbReference type="PROSITE" id="PS50222"/>
    </source>
</evidence>
<keyword evidence="2" id="KW-0813">Transport</keyword>
<dbReference type="PANTHER" id="PTHR11003:SF291">
    <property type="entry name" value="IP11374P"/>
    <property type="match status" value="1"/>
</dbReference>
<dbReference type="GO" id="GO:0015271">
    <property type="term" value="F:outward rectifier potassium channel activity"/>
    <property type="evidence" value="ECO:0007669"/>
    <property type="project" value="TreeGrafter"/>
</dbReference>
<dbReference type="SUPFAM" id="SSF47473">
    <property type="entry name" value="EF-hand"/>
    <property type="match status" value="1"/>
</dbReference>
<dbReference type="PROSITE" id="PS50222">
    <property type="entry name" value="EF_HAND_2"/>
    <property type="match status" value="1"/>
</dbReference>
<dbReference type="InterPro" id="IPR013099">
    <property type="entry name" value="K_chnl_dom"/>
</dbReference>
<keyword evidence="13" id="KW-1185">Reference proteome</keyword>
<keyword evidence="5 10" id="KW-1133">Transmembrane helix</keyword>
<feature type="region of interest" description="Disordered" evidence="9">
    <location>
        <begin position="353"/>
        <end position="373"/>
    </location>
</feature>
<dbReference type="InterPro" id="IPR002048">
    <property type="entry name" value="EF_hand_dom"/>
</dbReference>
<dbReference type="PANTHER" id="PTHR11003">
    <property type="entry name" value="POTASSIUM CHANNEL, SUBFAMILY K"/>
    <property type="match status" value="1"/>
</dbReference>
<dbReference type="Gene3D" id="1.10.287.70">
    <property type="match status" value="2"/>
</dbReference>
<reference evidence="12 13" key="1">
    <citation type="journal article" date="2010" name="Nature">
        <title>The Ectocarpus genome and the independent evolution of multicellularity in brown algae.</title>
        <authorList>
            <person name="Cock J.M."/>
            <person name="Sterck L."/>
            <person name="Rouze P."/>
            <person name="Scornet D."/>
            <person name="Allen A.E."/>
            <person name="Amoutzias G."/>
            <person name="Anthouard V."/>
            <person name="Artiguenave F."/>
            <person name="Aury J.M."/>
            <person name="Badger J.H."/>
            <person name="Beszteri B."/>
            <person name="Billiau K."/>
            <person name="Bonnet E."/>
            <person name="Bothwell J.H."/>
            <person name="Bowler C."/>
            <person name="Boyen C."/>
            <person name="Brownlee C."/>
            <person name="Carrano C.J."/>
            <person name="Charrier B."/>
            <person name="Cho G.Y."/>
            <person name="Coelho S.M."/>
            <person name="Collen J."/>
            <person name="Corre E."/>
            <person name="Da Silva C."/>
            <person name="Delage L."/>
            <person name="Delaroque N."/>
            <person name="Dittami S.M."/>
            <person name="Doulbeau S."/>
            <person name="Elias M."/>
            <person name="Farnham G."/>
            <person name="Gachon C.M."/>
            <person name="Gschloessl B."/>
            <person name="Heesch S."/>
            <person name="Jabbari K."/>
            <person name="Jubin C."/>
            <person name="Kawai H."/>
            <person name="Kimura K."/>
            <person name="Kloareg B."/>
            <person name="Kupper F.C."/>
            <person name="Lang D."/>
            <person name="Le Bail A."/>
            <person name="Leblanc C."/>
            <person name="Lerouge P."/>
            <person name="Lohr M."/>
            <person name="Lopez P.J."/>
            <person name="Martens C."/>
            <person name="Maumus F."/>
            <person name="Michel G."/>
            <person name="Miranda-Saavedra D."/>
            <person name="Morales J."/>
            <person name="Moreau H."/>
            <person name="Motomura T."/>
            <person name="Nagasato C."/>
            <person name="Napoli C.A."/>
            <person name="Nelson D.R."/>
            <person name="Nyvall-Collen P."/>
            <person name="Peters A.F."/>
            <person name="Pommier C."/>
            <person name="Potin P."/>
            <person name="Poulain J."/>
            <person name="Quesneville H."/>
            <person name="Read B."/>
            <person name="Rensing S.A."/>
            <person name="Ritter A."/>
            <person name="Rousvoal S."/>
            <person name="Samanta M."/>
            <person name="Samson G."/>
            <person name="Schroeder D.C."/>
            <person name="Segurens B."/>
            <person name="Strittmatter M."/>
            <person name="Tonon T."/>
            <person name="Tregear J.W."/>
            <person name="Valentin K."/>
            <person name="von Dassow P."/>
            <person name="Yamagishi T."/>
            <person name="Van de Peer Y."/>
            <person name="Wincker P."/>
        </authorList>
    </citation>
    <scope>NUCLEOTIDE SEQUENCE [LARGE SCALE GENOMIC DNA]</scope>
    <source>
        <strain evidence="13">Ec32 / CCAP1310/4</strain>
    </source>
</reference>
<dbReference type="GO" id="GO:0022841">
    <property type="term" value="F:potassium ion leak channel activity"/>
    <property type="evidence" value="ECO:0007669"/>
    <property type="project" value="TreeGrafter"/>
</dbReference>
<dbReference type="SUPFAM" id="SSF81324">
    <property type="entry name" value="Voltage-gated potassium channels"/>
    <property type="match status" value="2"/>
</dbReference>
<accession>D7FN95</accession>
<feature type="transmembrane region" description="Helical" evidence="10">
    <location>
        <begin position="255"/>
        <end position="273"/>
    </location>
</feature>
<feature type="transmembrane region" description="Helical" evidence="10">
    <location>
        <begin position="201"/>
        <end position="223"/>
    </location>
</feature>
<dbReference type="GO" id="GO:0005737">
    <property type="term" value="C:cytoplasm"/>
    <property type="evidence" value="ECO:0007669"/>
    <property type="project" value="UniProtKB-ARBA"/>
</dbReference>
<dbReference type="InterPro" id="IPR003280">
    <property type="entry name" value="2pore_dom_K_chnl"/>
</dbReference>
<name>D7FN95_ECTSI</name>
<evidence type="ECO:0000256" key="8">
    <source>
        <dbReference type="ARBA" id="ARBA00023303"/>
    </source>
</evidence>
<dbReference type="GO" id="GO:0005886">
    <property type="term" value="C:plasma membrane"/>
    <property type="evidence" value="ECO:0007669"/>
    <property type="project" value="TreeGrafter"/>
</dbReference>
<dbReference type="PRINTS" id="PR01333">
    <property type="entry name" value="2POREKCHANEL"/>
</dbReference>
<dbReference type="AlphaFoldDB" id="D7FN95"/>
<dbReference type="eggNOG" id="KOG1418">
    <property type="taxonomic scope" value="Eukaryota"/>
</dbReference>
<dbReference type="STRING" id="2880.D7FN95"/>
<dbReference type="Gene3D" id="1.10.238.10">
    <property type="entry name" value="EF-hand"/>
    <property type="match status" value="1"/>
</dbReference>
<gene>
    <name evidence="12" type="primary">TPC</name>
    <name evidence="12" type="ORF">Esi_0177_0044</name>
</gene>
<comment type="subcellular location">
    <subcellularLocation>
        <location evidence="1">Membrane</location>
        <topology evidence="1">Multi-pass membrane protein</topology>
    </subcellularLocation>
</comment>
<feature type="transmembrane region" description="Helical" evidence="10">
    <location>
        <begin position="144"/>
        <end position="165"/>
    </location>
</feature>
<evidence type="ECO:0000256" key="3">
    <source>
        <dbReference type="ARBA" id="ARBA00022692"/>
    </source>
</evidence>
<dbReference type="GO" id="GO:0005509">
    <property type="term" value="F:calcium ion binding"/>
    <property type="evidence" value="ECO:0007669"/>
    <property type="project" value="InterPro"/>
</dbReference>
<feature type="region of interest" description="Disordered" evidence="9">
    <location>
        <begin position="23"/>
        <end position="44"/>
    </location>
</feature>
<keyword evidence="6" id="KW-0406">Ion transport</keyword>
<keyword evidence="7 10" id="KW-0472">Membrane</keyword>
<evidence type="ECO:0000256" key="4">
    <source>
        <dbReference type="ARBA" id="ARBA00022837"/>
    </source>
</evidence>
<protein>
    <submittedName>
        <fullName evidence="12">Calcium-activated outward-rectifying potassium channel, putative</fullName>
    </submittedName>
</protein>